<protein>
    <submittedName>
        <fullName evidence="1">Uncharacterized protein</fullName>
    </submittedName>
</protein>
<dbReference type="Proteomes" id="UP000054092">
    <property type="component" value="Unassembled WGS sequence"/>
</dbReference>
<accession>A0A101HLL1</accession>
<dbReference type="EMBL" id="LGGP01000302">
    <property type="protein sequence ID" value="KUK79070.1"/>
    <property type="molecule type" value="Genomic_DNA"/>
</dbReference>
<comment type="caution">
    <text evidence="1">The sequence shown here is derived from an EMBL/GenBank/DDBJ whole genome shotgun (WGS) entry which is preliminary data.</text>
</comment>
<feature type="non-terminal residue" evidence="1">
    <location>
        <position position="1"/>
    </location>
</feature>
<reference evidence="2" key="1">
    <citation type="journal article" date="2015" name="MBio">
        <title>Genome-Resolved Metagenomic Analysis Reveals Roles for Candidate Phyla and Other Microbial Community Members in Biogeochemical Transformations in Oil Reservoirs.</title>
        <authorList>
            <person name="Hu P."/>
            <person name="Tom L."/>
            <person name="Singh A."/>
            <person name="Thomas B.C."/>
            <person name="Baker B.J."/>
            <person name="Piceno Y.M."/>
            <person name="Andersen G.L."/>
            <person name="Banfield J.F."/>
        </authorList>
    </citation>
    <scope>NUCLEOTIDE SEQUENCE [LARGE SCALE GENOMIC DNA]</scope>
</reference>
<organism evidence="1 2">
    <name type="scientific">Mesotoga prima</name>
    <dbReference type="NCBI Taxonomy" id="1184387"/>
    <lineage>
        <taxon>Bacteria</taxon>
        <taxon>Thermotogati</taxon>
        <taxon>Thermotogota</taxon>
        <taxon>Thermotogae</taxon>
        <taxon>Kosmotogales</taxon>
        <taxon>Kosmotogaceae</taxon>
        <taxon>Mesotoga</taxon>
    </lineage>
</organism>
<proteinExistence type="predicted"/>
<dbReference type="AlphaFoldDB" id="A0A101HLL1"/>
<evidence type="ECO:0000313" key="1">
    <source>
        <dbReference type="EMBL" id="KUK79070.1"/>
    </source>
</evidence>
<name>A0A101HLL1_9BACT</name>
<sequence length="21" mass="2507">FVEVTGIEVDRMKKEKEGKKR</sequence>
<gene>
    <name evidence="1" type="ORF">XD94_1507</name>
</gene>
<evidence type="ECO:0000313" key="2">
    <source>
        <dbReference type="Proteomes" id="UP000054092"/>
    </source>
</evidence>